<accession>A0A4S8M8N3</accession>
<keyword evidence="1" id="KW-0732">Signal</keyword>
<proteinExistence type="predicted"/>
<dbReference type="OrthoDB" id="3362246at2759"/>
<dbReference type="Proteomes" id="UP000297245">
    <property type="component" value="Unassembled WGS sequence"/>
</dbReference>
<evidence type="ECO:0000256" key="1">
    <source>
        <dbReference type="SAM" id="SignalP"/>
    </source>
</evidence>
<organism evidence="2 3">
    <name type="scientific">Dendrothele bispora (strain CBS 962.96)</name>
    <dbReference type="NCBI Taxonomy" id="1314807"/>
    <lineage>
        <taxon>Eukaryota</taxon>
        <taxon>Fungi</taxon>
        <taxon>Dikarya</taxon>
        <taxon>Basidiomycota</taxon>
        <taxon>Agaricomycotina</taxon>
        <taxon>Agaricomycetes</taxon>
        <taxon>Agaricomycetidae</taxon>
        <taxon>Agaricales</taxon>
        <taxon>Agaricales incertae sedis</taxon>
        <taxon>Dendrothele</taxon>
    </lineage>
</organism>
<feature type="signal peptide" evidence="1">
    <location>
        <begin position="1"/>
        <end position="19"/>
    </location>
</feature>
<keyword evidence="3" id="KW-1185">Reference proteome</keyword>
<dbReference type="PANTHER" id="PTHR37487">
    <property type="entry name" value="CHROMOSOME 1, WHOLE GENOME SHOTGUN SEQUENCE"/>
    <property type="match status" value="1"/>
</dbReference>
<feature type="chain" id="PRO_5020432506" description="Ser-Thr-rich glycosyl-phosphatidyl-inositol-anchored membrane family-domain-containing protein" evidence="1">
    <location>
        <begin position="20"/>
        <end position="105"/>
    </location>
</feature>
<evidence type="ECO:0000313" key="3">
    <source>
        <dbReference type="Proteomes" id="UP000297245"/>
    </source>
</evidence>
<evidence type="ECO:0008006" key="4">
    <source>
        <dbReference type="Google" id="ProtNLM"/>
    </source>
</evidence>
<name>A0A4S8M8N3_DENBC</name>
<gene>
    <name evidence="2" type="ORF">K435DRAFT_777457</name>
</gene>
<sequence length="105" mass="10740">MKFFTTIFASSLAVASVLAQSLTINTPVSLVSGQPTLISWSGGVPPFFLSVEPANQPGAPPLEDLGEQDGTSFTWNVDLAAGTAVGFLLRDSTGATAQSAGVVIQ</sequence>
<dbReference type="PANTHER" id="PTHR37487:SF2">
    <property type="entry name" value="EXPRESSED PROTEIN"/>
    <property type="match status" value="1"/>
</dbReference>
<dbReference type="AlphaFoldDB" id="A0A4S8M8N3"/>
<protein>
    <recommendedName>
        <fullName evidence="4">Ser-Thr-rich glycosyl-phosphatidyl-inositol-anchored membrane family-domain-containing protein</fullName>
    </recommendedName>
</protein>
<evidence type="ECO:0000313" key="2">
    <source>
        <dbReference type="EMBL" id="THU98471.1"/>
    </source>
</evidence>
<reference evidence="2 3" key="1">
    <citation type="journal article" date="2019" name="Nat. Ecol. Evol.">
        <title>Megaphylogeny resolves global patterns of mushroom evolution.</title>
        <authorList>
            <person name="Varga T."/>
            <person name="Krizsan K."/>
            <person name="Foldi C."/>
            <person name="Dima B."/>
            <person name="Sanchez-Garcia M."/>
            <person name="Sanchez-Ramirez S."/>
            <person name="Szollosi G.J."/>
            <person name="Szarkandi J.G."/>
            <person name="Papp V."/>
            <person name="Albert L."/>
            <person name="Andreopoulos W."/>
            <person name="Angelini C."/>
            <person name="Antonin V."/>
            <person name="Barry K.W."/>
            <person name="Bougher N.L."/>
            <person name="Buchanan P."/>
            <person name="Buyck B."/>
            <person name="Bense V."/>
            <person name="Catcheside P."/>
            <person name="Chovatia M."/>
            <person name="Cooper J."/>
            <person name="Damon W."/>
            <person name="Desjardin D."/>
            <person name="Finy P."/>
            <person name="Geml J."/>
            <person name="Haridas S."/>
            <person name="Hughes K."/>
            <person name="Justo A."/>
            <person name="Karasinski D."/>
            <person name="Kautmanova I."/>
            <person name="Kiss B."/>
            <person name="Kocsube S."/>
            <person name="Kotiranta H."/>
            <person name="LaButti K.M."/>
            <person name="Lechner B.E."/>
            <person name="Liimatainen K."/>
            <person name="Lipzen A."/>
            <person name="Lukacs Z."/>
            <person name="Mihaltcheva S."/>
            <person name="Morgado L.N."/>
            <person name="Niskanen T."/>
            <person name="Noordeloos M.E."/>
            <person name="Ohm R.A."/>
            <person name="Ortiz-Santana B."/>
            <person name="Ovrebo C."/>
            <person name="Racz N."/>
            <person name="Riley R."/>
            <person name="Savchenko A."/>
            <person name="Shiryaev A."/>
            <person name="Soop K."/>
            <person name="Spirin V."/>
            <person name="Szebenyi C."/>
            <person name="Tomsovsky M."/>
            <person name="Tulloss R.E."/>
            <person name="Uehling J."/>
            <person name="Grigoriev I.V."/>
            <person name="Vagvolgyi C."/>
            <person name="Papp T."/>
            <person name="Martin F.M."/>
            <person name="Miettinen O."/>
            <person name="Hibbett D.S."/>
            <person name="Nagy L.G."/>
        </authorList>
    </citation>
    <scope>NUCLEOTIDE SEQUENCE [LARGE SCALE GENOMIC DNA]</scope>
    <source>
        <strain evidence="2 3">CBS 962.96</strain>
    </source>
</reference>
<dbReference type="EMBL" id="ML179135">
    <property type="protein sequence ID" value="THU98471.1"/>
    <property type="molecule type" value="Genomic_DNA"/>
</dbReference>